<dbReference type="GO" id="GO:0042910">
    <property type="term" value="F:xenobiotic transmembrane transporter activity"/>
    <property type="evidence" value="ECO:0007669"/>
    <property type="project" value="InterPro"/>
</dbReference>
<keyword evidence="7 10" id="KW-1133">Transmembrane helix</keyword>
<dbReference type="PIRSF" id="PIRSF006603">
    <property type="entry name" value="DinF"/>
    <property type="match status" value="1"/>
</dbReference>
<dbReference type="Pfam" id="PF01554">
    <property type="entry name" value="MatE"/>
    <property type="match status" value="2"/>
</dbReference>
<evidence type="ECO:0000256" key="8">
    <source>
        <dbReference type="ARBA" id="ARBA00023136"/>
    </source>
</evidence>
<evidence type="ECO:0000256" key="10">
    <source>
        <dbReference type="SAM" id="Phobius"/>
    </source>
</evidence>
<organism evidence="11 12">
    <name type="scientific">[Clostridium] cellulosi</name>
    <dbReference type="NCBI Taxonomy" id="29343"/>
    <lineage>
        <taxon>Bacteria</taxon>
        <taxon>Bacillati</taxon>
        <taxon>Bacillota</taxon>
        <taxon>Clostridia</taxon>
        <taxon>Eubacteriales</taxon>
        <taxon>Oscillospiraceae</taxon>
        <taxon>Oscillospiraceae incertae sedis</taxon>
    </lineage>
</organism>
<dbReference type="OrthoDB" id="9811110at2"/>
<keyword evidence="6 10" id="KW-0812">Transmembrane</keyword>
<sequence>MDKSEKLGNRSIVSLLLEFSVPSIIGMIVTALYNVIDRIFIGNSIGALGITAITVAFPIMQLQMAFGGLVGMGATANISIKLGEGDKAGARKIAANAFSLLIIVSLLFTAFMLIFLDPLLRLFGASNEVLPYAREYMGIIVLGTVFQMIGFGLNNMIRAEGKPVTAMLTMLIGTVMNVILAPIFIFVLNMGMHGAALATVLSQVVSTTWILIHFLTGDNILKIQARNMKLKGDIVKVILSLGISNFVLQAANSFLTIVLNHGLAAYGGDIAISGIGIVNSLSTLMILPAIGINQGAQPIIGFNYGAKKYQRVRKTLLCAVIINTIITTAGFILTRLIPTQLIALFDSTDKELISFGTNALIIFLSCMPIVGFQITGSGYFLAVGKPKQSMILSLSRQILILIPLILILPKFFKLNGILYAGPISDAISAFITGFWLFVDLRSMKLKSSENERTENEKSDKGIEMCKVNTANTITQPD</sequence>
<dbReference type="InterPro" id="IPR045070">
    <property type="entry name" value="MATE_MepA-like"/>
</dbReference>
<keyword evidence="5" id="KW-1003">Cell membrane</keyword>
<dbReference type="GO" id="GO:0046677">
    <property type="term" value="P:response to antibiotic"/>
    <property type="evidence" value="ECO:0007669"/>
    <property type="project" value="UniProtKB-KW"/>
</dbReference>
<feature type="transmembrane region" description="Helical" evidence="10">
    <location>
        <begin position="418"/>
        <end position="438"/>
    </location>
</feature>
<comment type="subcellular location">
    <subcellularLocation>
        <location evidence="1">Cell membrane</location>
        <topology evidence="1">Multi-pass membrane protein</topology>
    </subcellularLocation>
</comment>
<dbReference type="AlphaFoldDB" id="A0A078KQ38"/>
<dbReference type="HOGENOM" id="CLU_012893_0_0_9"/>
<evidence type="ECO:0000256" key="5">
    <source>
        <dbReference type="ARBA" id="ARBA00022475"/>
    </source>
</evidence>
<evidence type="ECO:0000313" key="12">
    <source>
        <dbReference type="Proteomes" id="UP000032431"/>
    </source>
</evidence>
<accession>A0A078KQ38</accession>
<dbReference type="InterPro" id="IPR051327">
    <property type="entry name" value="MATE_MepA_subfamily"/>
</dbReference>
<dbReference type="InterPro" id="IPR002528">
    <property type="entry name" value="MATE_fam"/>
</dbReference>
<evidence type="ECO:0000256" key="9">
    <source>
        <dbReference type="ARBA" id="ARBA00023251"/>
    </source>
</evidence>
<evidence type="ECO:0000256" key="1">
    <source>
        <dbReference type="ARBA" id="ARBA00004651"/>
    </source>
</evidence>
<proteinExistence type="inferred from homology"/>
<dbReference type="CDD" id="cd13143">
    <property type="entry name" value="MATE_MepA_like"/>
    <property type="match status" value="1"/>
</dbReference>
<name>A0A078KQ38_9FIRM</name>
<evidence type="ECO:0000256" key="2">
    <source>
        <dbReference type="ARBA" id="ARBA00008417"/>
    </source>
</evidence>
<feature type="transmembrane region" description="Helical" evidence="10">
    <location>
        <begin position="93"/>
        <end position="116"/>
    </location>
</feature>
<keyword evidence="9" id="KW-0046">Antibiotic resistance</keyword>
<feature type="transmembrane region" description="Helical" evidence="10">
    <location>
        <begin position="357"/>
        <end position="382"/>
    </location>
</feature>
<dbReference type="GO" id="GO:0015297">
    <property type="term" value="F:antiporter activity"/>
    <property type="evidence" value="ECO:0007669"/>
    <property type="project" value="InterPro"/>
</dbReference>
<protein>
    <recommendedName>
        <fullName evidence="3">Multidrug export protein MepA</fullName>
    </recommendedName>
</protein>
<feature type="transmembrane region" description="Helical" evidence="10">
    <location>
        <begin position="45"/>
        <end position="72"/>
    </location>
</feature>
<dbReference type="KEGG" id="ccel:CCDG5_0079"/>
<evidence type="ECO:0000256" key="6">
    <source>
        <dbReference type="ARBA" id="ARBA00022692"/>
    </source>
</evidence>
<evidence type="ECO:0000256" key="4">
    <source>
        <dbReference type="ARBA" id="ARBA00022448"/>
    </source>
</evidence>
<dbReference type="PANTHER" id="PTHR43823">
    <property type="entry name" value="SPORULATION PROTEIN YKVU"/>
    <property type="match status" value="1"/>
</dbReference>
<feature type="transmembrane region" description="Helical" evidence="10">
    <location>
        <begin position="270"/>
        <end position="290"/>
    </location>
</feature>
<dbReference type="PANTHER" id="PTHR43823:SF3">
    <property type="entry name" value="MULTIDRUG EXPORT PROTEIN MEPA"/>
    <property type="match status" value="1"/>
</dbReference>
<feature type="transmembrane region" description="Helical" evidence="10">
    <location>
        <begin position="194"/>
        <end position="216"/>
    </location>
</feature>
<feature type="transmembrane region" description="Helical" evidence="10">
    <location>
        <begin position="237"/>
        <end position="258"/>
    </location>
</feature>
<dbReference type="NCBIfam" id="TIGR00797">
    <property type="entry name" value="matE"/>
    <property type="match status" value="1"/>
</dbReference>
<comment type="similarity">
    <text evidence="2">Belongs to the multi antimicrobial extrusion (MATE) (TC 2.A.66.1) family. MepA subfamily.</text>
</comment>
<dbReference type="STRING" id="29343.CCDG5_0079"/>
<evidence type="ECO:0000313" key="11">
    <source>
        <dbReference type="EMBL" id="CDZ23229.1"/>
    </source>
</evidence>
<dbReference type="InterPro" id="IPR048279">
    <property type="entry name" value="MdtK-like"/>
</dbReference>
<dbReference type="PATRIC" id="fig|29343.3.peg.86"/>
<dbReference type="Proteomes" id="UP000032431">
    <property type="component" value="Chromosome I"/>
</dbReference>
<evidence type="ECO:0000256" key="7">
    <source>
        <dbReference type="ARBA" id="ARBA00022989"/>
    </source>
</evidence>
<feature type="transmembrane region" description="Helical" evidence="10">
    <location>
        <begin position="166"/>
        <end position="188"/>
    </location>
</feature>
<keyword evidence="12" id="KW-1185">Reference proteome</keyword>
<dbReference type="GO" id="GO:0005886">
    <property type="term" value="C:plasma membrane"/>
    <property type="evidence" value="ECO:0007669"/>
    <property type="project" value="UniProtKB-SubCell"/>
</dbReference>
<dbReference type="EMBL" id="LM995447">
    <property type="protein sequence ID" value="CDZ23229.1"/>
    <property type="molecule type" value="Genomic_DNA"/>
</dbReference>
<feature type="transmembrane region" description="Helical" evidence="10">
    <location>
        <begin position="316"/>
        <end position="337"/>
    </location>
</feature>
<evidence type="ECO:0000256" key="3">
    <source>
        <dbReference type="ARBA" id="ARBA00022106"/>
    </source>
</evidence>
<feature type="transmembrane region" description="Helical" evidence="10">
    <location>
        <begin position="136"/>
        <end position="154"/>
    </location>
</feature>
<keyword evidence="4" id="KW-0813">Transport</keyword>
<feature type="transmembrane region" description="Helical" evidence="10">
    <location>
        <begin position="12"/>
        <end position="33"/>
    </location>
</feature>
<keyword evidence="8 10" id="KW-0472">Membrane</keyword>
<gene>
    <name evidence="11" type="ORF">CCDG5_0079</name>
</gene>
<reference evidence="12" key="1">
    <citation type="submission" date="2014-07" db="EMBL/GenBank/DDBJ databases">
        <authorList>
            <person name="Wibberg D."/>
        </authorList>
    </citation>
    <scope>NUCLEOTIDE SEQUENCE [LARGE SCALE GENOMIC DNA]</scope>
    <source>
        <strain evidence="12">DG5</strain>
    </source>
</reference>
<feature type="transmembrane region" description="Helical" evidence="10">
    <location>
        <begin position="394"/>
        <end position="412"/>
    </location>
</feature>